<organism evidence="1 2">
    <name type="scientific">Aminipila terrae</name>
    <dbReference type="NCBI Taxonomy" id="2697030"/>
    <lineage>
        <taxon>Bacteria</taxon>
        <taxon>Bacillati</taxon>
        <taxon>Bacillota</taxon>
        <taxon>Clostridia</taxon>
        <taxon>Peptostreptococcales</taxon>
        <taxon>Anaerovoracaceae</taxon>
        <taxon>Aminipila</taxon>
    </lineage>
</organism>
<dbReference type="PANTHER" id="PTHR35276:SF1">
    <property type="entry name" value="TRNA (MNM(5)S(2)U34)-METHYLTRANSFERASE, CHLOROPLASTIC"/>
    <property type="match status" value="1"/>
</dbReference>
<accession>A0A6P1MGL3</accession>
<dbReference type="CDD" id="cd02440">
    <property type="entry name" value="AdoMet_MTases"/>
    <property type="match status" value="1"/>
</dbReference>
<proteinExistence type="predicted"/>
<dbReference type="SUPFAM" id="SSF53335">
    <property type="entry name" value="S-adenosyl-L-methionine-dependent methyltransferases"/>
    <property type="match status" value="1"/>
</dbReference>
<dbReference type="AlphaFoldDB" id="A0A6P1MGL3"/>
<keyword evidence="1" id="KW-0808">Transferase</keyword>
<gene>
    <name evidence="1" type="ORF">Ami3637_00675</name>
</gene>
<dbReference type="PANTHER" id="PTHR35276">
    <property type="entry name" value="S-ADENOSYL-L-METHIONINE-DEPENDENT METHYLTRANSFERASES SUPERFAMILY PROTEIN"/>
    <property type="match status" value="1"/>
</dbReference>
<dbReference type="Gene3D" id="3.40.50.150">
    <property type="entry name" value="Vaccinia Virus protein VP39"/>
    <property type="match status" value="1"/>
</dbReference>
<dbReference type="Pfam" id="PF06962">
    <property type="entry name" value="rRNA_methylase"/>
    <property type="match status" value="1"/>
</dbReference>
<dbReference type="InterPro" id="IPR029063">
    <property type="entry name" value="SAM-dependent_MTases_sf"/>
</dbReference>
<sequence length="179" mass="19697">MKITLEYIGEGDTVIDATAGNGHDTLLLAEAAGESGKVIAFDIQETAIEHTKALLQEHGMLDRVKLVKDSHEHLEKYLDKGSRPSAVIFNLGYLPTGDKSITTKADTTISSIVTASKLIKLGGIITLVLYSGHEEGKQEKERILDLLGQFSPREFHVAYTSMINQPNNPPEIVWITRKK</sequence>
<evidence type="ECO:0000313" key="1">
    <source>
        <dbReference type="EMBL" id="QHI73859.1"/>
    </source>
</evidence>
<keyword evidence="2" id="KW-1185">Reference proteome</keyword>
<evidence type="ECO:0000313" key="2">
    <source>
        <dbReference type="Proteomes" id="UP000463883"/>
    </source>
</evidence>
<protein>
    <submittedName>
        <fullName evidence="1">Methyltransferase domain-containing protein</fullName>
    </submittedName>
</protein>
<dbReference type="Proteomes" id="UP000463883">
    <property type="component" value="Chromosome"/>
</dbReference>
<dbReference type="InterPro" id="IPR010719">
    <property type="entry name" value="MnmM_MeTrfase"/>
</dbReference>
<dbReference type="KEGG" id="amic:Ami3637_00675"/>
<dbReference type="GO" id="GO:0032259">
    <property type="term" value="P:methylation"/>
    <property type="evidence" value="ECO:0007669"/>
    <property type="project" value="UniProtKB-KW"/>
</dbReference>
<name>A0A6P1MGL3_9FIRM</name>
<keyword evidence="1" id="KW-0489">Methyltransferase</keyword>
<dbReference type="GO" id="GO:0008168">
    <property type="term" value="F:methyltransferase activity"/>
    <property type="evidence" value="ECO:0007669"/>
    <property type="project" value="UniProtKB-KW"/>
</dbReference>
<reference evidence="1 2" key="1">
    <citation type="submission" date="2020-01" db="EMBL/GenBank/DDBJ databases">
        <title>Genomic analysis of Aminipila sp. CBA3637.</title>
        <authorList>
            <person name="Kim Y.B."/>
            <person name="Roh S.W."/>
        </authorList>
    </citation>
    <scope>NUCLEOTIDE SEQUENCE [LARGE SCALE GENOMIC DNA]</scope>
    <source>
        <strain evidence="1 2">CBA3637</strain>
    </source>
</reference>
<dbReference type="EMBL" id="CP047591">
    <property type="protein sequence ID" value="QHI73859.1"/>
    <property type="molecule type" value="Genomic_DNA"/>
</dbReference>